<reference evidence="9 10" key="3">
    <citation type="journal article" date="2016" name="Sci. Rep.">
        <title>Genome-wide diversity and gene expression profiling of Babesia microti isolates identify polymorphic genes that mediate host-pathogen interactions.</title>
        <authorList>
            <person name="Silva J.C."/>
            <person name="Cornillot E."/>
            <person name="McCracken C."/>
            <person name="Usmani-Brown S."/>
            <person name="Dwivedi A."/>
            <person name="Ifeonu O.O."/>
            <person name="Crabtree J."/>
            <person name="Gotia H.T."/>
            <person name="Virji A.Z."/>
            <person name="Reynes C."/>
            <person name="Colinge J."/>
            <person name="Kumar V."/>
            <person name="Lawres L."/>
            <person name="Pazzi J.E."/>
            <person name="Pablo J.V."/>
            <person name="Hung C."/>
            <person name="Brancato J."/>
            <person name="Kumari P."/>
            <person name="Orvis J."/>
            <person name="Tretina K."/>
            <person name="Chibucos M."/>
            <person name="Ott S."/>
            <person name="Sadzewicz L."/>
            <person name="Sengamalay N."/>
            <person name="Shetty A.C."/>
            <person name="Su Q."/>
            <person name="Tallon L."/>
            <person name="Fraser C.M."/>
            <person name="Frutos R."/>
            <person name="Molina D.M."/>
            <person name="Krause P.J."/>
            <person name="Ben Mamoun C."/>
        </authorList>
    </citation>
    <scope>NUCLEOTIDE SEQUENCE [LARGE SCALE GENOMIC DNA]</scope>
    <source>
        <strain evidence="9 10">RI</strain>
    </source>
</reference>
<dbReference type="EC" id="3.4.22.33" evidence="9"/>
<dbReference type="SUPFAM" id="SSF54001">
    <property type="entry name" value="Cysteine proteinases"/>
    <property type="match status" value="1"/>
</dbReference>
<dbReference type="Pfam" id="PF00112">
    <property type="entry name" value="Peptidase_C1"/>
    <property type="match status" value="1"/>
</dbReference>
<dbReference type="InterPro" id="IPR000668">
    <property type="entry name" value="Peptidase_C1A_C"/>
</dbReference>
<feature type="transmembrane region" description="Helical" evidence="6">
    <location>
        <begin position="62"/>
        <end position="86"/>
    </location>
</feature>
<evidence type="ECO:0000256" key="5">
    <source>
        <dbReference type="SAM" id="MobiDB-lite"/>
    </source>
</evidence>
<dbReference type="InterPro" id="IPR025661">
    <property type="entry name" value="Pept_asp_AS"/>
</dbReference>
<dbReference type="CDD" id="cd02248">
    <property type="entry name" value="Peptidase_C1A"/>
    <property type="match status" value="1"/>
</dbReference>
<dbReference type="PRINTS" id="PR00705">
    <property type="entry name" value="PAPAIN"/>
</dbReference>
<keyword evidence="6" id="KW-0472">Membrane</keyword>
<dbReference type="RefSeq" id="XP_012647628.1">
    <property type="nucleotide sequence ID" value="XM_012792174.1"/>
</dbReference>
<dbReference type="PANTHER" id="PTHR12411">
    <property type="entry name" value="CYSTEINE PROTEASE FAMILY C1-RELATED"/>
    <property type="match status" value="1"/>
</dbReference>
<dbReference type="SMART" id="SM00645">
    <property type="entry name" value="Pept_C1"/>
    <property type="match status" value="1"/>
</dbReference>
<dbReference type="PROSITE" id="PS00139">
    <property type="entry name" value="THIOL_PROTEASE_CYS"/>
    <property type="match status" value="1"/>
</dbReference>
<comment type="similarity">
    <text evidence="1">Belongs to the peptidase C1 family.</text>
</comment>
<keyword evidence="9" id="KW-0378">Hydrolase</keyword>
<dbReference type="GO" id="GO:0006508">
    <property type="term" value="P:proteolysis"/>
    <property type="evidence" value="ECO:0007669"/>
    <property type="project" value="UniProtKB-KW"/>
</dbReference>
<reference evidence="9 10" key="1">
    <citation type="journal article" date="2012" name="Nucleic Acids Res.">
        <title>Sequencing of the smallest Apicomplexan genome from the human pathogen Babesia microti.</title>
        <authorList>
            <person name="Cornillot E."/>
            <person name="Hadj-Kaddour K."/>
            <person name="Dassouli A."/>
            <person name="Noel B."/>
            <person name="Ranwez V."/>
            <person name="Vacherie B."/>
            <person name="Augagneur Y."/>
            <person name="Bres V."/>
            <person name="Duclos A."/>
            <person name="Randazzo S."/>
            <person name="Carcy B."/>
            <person name="Debierre-Grockiego F."/>
            <person name="Delbecq S."/>
            <person name="Moubri-Menage K."/>
            <person name="Shams-Eldin H."/>
            <person name="Usmani-Brown S."/>
            <person name="Bringaud F."/>
            <person name="Wincker P."/>
            <person name="Vivares C.P."/>
            <person name="Schwarz R.T."/>
            <person name="Schetters T.P."/>
            <person name="Krause P.J."/>
            <person name="Gorenflot A."/>
            <person name="Berry V."/>
            <person name="Barbe V."/>
            <person name="Ben Mamoun C."/>
        </authorList>
    </citation>
    <scope>NUCLEOTIDE SEQUENCE [LARGE SCALE GENOMIC DNA]</scope>
    <source>
        <strain evidence="9 10">RI</strain>
    </source>
</reference>
<dbReference type="InterPro" id="IPR000169">
    <property type="entry name" value="Pept_cys_AS"/>
</dbReference>
<feature type="domain" description="Cathepsin propeptide inhibitor" evidence="8">
    <location>
        <begin position="228"/>
        <end position="285"/>
    </location>
</feature>
<reference evidence="9 10" key="2">
    <citation type="journal article" date="2013" name="PLoS ONE">
        <title>Whole genome mapping and re-organization of the nuclear and mitochondrial genomes of Babesia microti isolates.</title>
        <authorList>
            <person name="Cornillot E."/>
            <person name="Dassouli A."/>
            <person name="Garg A."/>
            <person name="Pachikara N."/>
            <person name="Randazzo S."/>
            <person name="Depoix D."/>
            <person name="Carcy B."/>
            <person name="Delbecq S."/>
            <person name="Frutos R."/>
            <person name="Silva J.C."/>
            <person name="Sutton R."/>
            <person name="Krause P.J."/>
            <person name="Mamoun C.B."/>
        </authorList>
    </citation>
    <scope>NUCLEOTIDE SEQUENCE [LARGE SCALE GENOMIC DNA]</scope>
    <source>
        <strain evidence="9 10">RI</strain>
    </source>
</reference>
<proteinExistence type="inferred from homology"/>
<dbReference type="PROSITE" id="PS00639">
    <property type="entry name" value="THIOL_PROTEASE_HIS"/>
    <property type="match status" value="1"/>
</dbReference>
<dbReference type="PROSITE" id="PS00640">
    <property type="entry name" value="THIOL_PROTEASE_ASN"/>
    <property type="match status" value="1"/>
</dbReference>
<dbReference type="EMBL" id="FO082871">
    <property type="protein sequence ID" value="CCF73019.1"/>
    <property type="molecule type" value="Genomic_DNA"/>
</dbReference>
<evidence type="ECO:0000259" key="7">
    <source>
        <dbReference type="SMART" id="SM00645"/>
    </source>
</evidence>
<dbReference type="OrthoDB" id="423263at2759"/>
<keyword evidence="6" id="KW-1133">Transmembrane helix</keyword>
<evidence type="ECO:0000256" key="6">
    <source>
        <dbReference type="SAM" id="Phobius"/>
    </source>
</evidence>
<evidence type="ECO:0000256" key="2">
    <source>
        <dbReference type="ARBA" id="ARBA00023145"/>
    </source>
</evidence>
<dbReference type="InterPro" id="IPR039417">
    <property type="entry name" value="Peptidase_C1A_papain-like"/>
</dbReference>
<dbReference type="GeneID" id="24423637"/>
<organism evidence="9 10">
    <name type="scientific">Babesia microti (strain RI)</name>
    <dbReference type="NCBI Taxonomy" id="1133968"/>
    <lineage>
        <taxon>Eukaryota</taxon>
        <taxon>Sar</taxon>
        <taxon>Alveolata</taxon>
        <taxon>Apicomplexa</taxon>
        <taxon>Aconoidasida</taxon>
        <taxon>Piroplasmida</taxon>
        <taxon>Babesiidae</taxon>
        <taxon>Babesia</taxon>
    </lineage>
</organism>
<dbReference type="KEGG" id="bmic:BMR1_01G02825"/>
<keyword evidence="10" id="KW-1185">Reference proteome</keyword>
<evidence type="ECO:0000313" key="9">
    <source>
        <dbReference type="EMBL" id="CCF73019.1"/>
    </source>
</evidence>
<dbReference type="AlphaFoldDB" id="I7J8U7"/>
<feature type="domain" description="Peptidase C1A papain C-terminal" evidence="7">
    <location>
        <begin position="324"/>
        <end position="538"/>
    </location>
</feature>
<dbReference type="InterPro" id="IPR038765">
    <property type="entry name" value="Papain-like_cys_pep_sf"/>
</dbReference>
<keyword evidence="4" id="KW-0325">Glycoprotein</keyword>
<protein>
    <submittedName>
        <fullName evidence="9">Papain family cysteine protease</fullName>
        <ecNumber evidence="9">3.4.22.33</ecNumber>
    </submittedName>
</protein>
<keyword evidence="3" id="KW-1015">Disulfide bond</keyword>
<feature type="region of interest" description="Disordered" evidence="5">
    <location>
        <begin position="1"/>
        <end position="26"/>
    </location>
</feature>
<dbReference type="SMART" id="SM00848">
    <property type="entry name" value="Inhibitor_I29"/>
    <property type="match status" value="1"/>
</dbReference>
<dbReference type="InterPro" id="IPR013128">
    <property type="entry name" value="Peptidase_C1A"/>
</dbReference>
<dbReference type="Gene3D" id="3.90.70.10">
    <property type="entry name" value="Cysteine proteinases"/>
    <property type="match status" value="1"/>
</dbReference>
<dbReference type="VEuPathDB" id="PiroplasmaDB:BMR1_01G02825"/>
<evidence type="ECO:0000256" key="4">
    <source>
        <dbReference type="ARBA" id="ARBA00023180"/>
    </source>
</evidence>
<evidence type="ECO:0000256" key="1">
    <source>
        <dbReference type="ARBA" id="ARBA00008455"/>
    </source>
</evidence>
<sequence length="539" mass="60375">MARGLSSNASVNLENGTSNNRGDIYTSNSTQTLAPDALTNQQNQRYSVVGQILQFLSPVRNFIFAFYGIALFAFLIIVITVIVIIVKTTKKMDAEFDSLNNIAIQRMAKIENDMHEIIVSDFPNGGLHNTKYISEDTISYNLETRGTINADNTLGSKDISIQSNEINNKILNQLEEKISKFSKDYSLKSRVSTSKIIMLSEIGGILNEVVKIDKDFDPIDEANIIVNFKLYASEYNRVFDSNSDFVNRYMIFRNNFIEIKTHNANPKKTYTKGINVFSDRSDSEINNILSINFADVAPNLRSLEEISTPREFLKEKVGVTVVDVKERFDWRDQDVISPVRAQQGCGSCWAIAAAGAIDAVYNIKNKGSKMITSPQHLMNCVSDEFTCQTGGVVRMAIEYAQVKGGVCVESDVPYVAEKQKCETKACKQLVTISKYFKVPANKMQSVLKDKGPIAAAMAITKDFLQYESGVYNGSCNKVLNHAMLITGYGYDDSVNSRYWIFKNSWGSNWGKDGYVYVSRDTEHKDSFCQINLAPYVAVM</sequence>
<keyword evidence="9" id="KW-0645">Protease</keyword>
<name>I7J8U7_BABMR</name>
<evidence type="ECO:0000259" key="8">
    <source>
        <dbReference type="SMART" id="SM00848"/>
    </source>
</evidence>
<dbReference type="GO" id="GO:0008234">
    <property type="term" value="F:cysteine-type peptidase activity"/>
    <property type="evidence" value="ECO:0007669"/>
    <property type="project" value="InterPro"/>
</dbReference>
<keyword evidence="6" id="KW-0812">Transmembrane</keyword>
<dbReference type="InterPro" id="IPR025660">
    <property type="entry name" value="Pept_his_AS"/>
</dbReference>
<accession>I7J8U7</accession>
<gene>
    <name evidence="9" type="ORF">BMR1_01G02825</name>
</gene>
<evidence type="ECO:0000256" key="3">
    <source>
        <dbReference type="ARBA" id="ARBA00023157"/>
    </source>
</evidence>
<dbReference type="Pfam" id="PF08246">
    <property type="entry name" value="Inhibitor_I29"/>
    <property type="match status" value="1"/>
</dbReference>
<keyword evidence="2" id="KW-0865">Zymogen</keyword>
<dbReference type="Proteomes" id="UP000002899">
    <property type="component" value="Chromosome I"/>
</dbReference>
<dbReference type="InterPro" id="IPR013201">
    <property type="entry name" value="Prot_inhib_I29"/>
</dbReference>
<evidence type="ECO:0000313" key="10">
    <source>
        <dbReference type="Proteomes" id="UP000002899"/>
    </source>
</evidence>